<evidence type="ECO:0000256" key="2">
    <source>
        <dbReference type="ARBA" id="ARBA00022452"/>
    </source>
</evidence>
<dbReference type="Proteomes" id="UP000187408">
    <property type="component" value="Unassembled WGS sequence"/>
</dbReference>
<comment type="caution">
    <text evidence="10">The sequence shown here is derived from an EMBL/GenBank/DDBJ whole genome shotgun (WGS) entry which is preliminary data.</text>
</comment>
<dbReference type="InterPro" id="IPR010827">
    <property type="entry name" value="BamA/TamA_POTRA"/>
</dbReference>
<protein>
    <recommendedName>
        <fullName evidence="8">Outer membrane protein assembly factor BamA</fullName>
    </recommendedName>
</protein>
<dbReference type="AlphaFoldDB" id="A0A1R1MMC7"/>
<feature type="domain" description="POTRA" evidence="9">
    <location>
        <begin position="358"/>
        <end position="430"/>
    </location>
</feature>
<keyword evidence="2" id="KW-1134">Transmembrane beta strand</keyword>
<gene>
    <name evidence="10" type="ORF">BLW93_03345</name>
</gene>
<dbReference type="GO" id="GO:0071709">
    <property type="term" value="P:membrane assembly"/>
    <property type="evidence" value="ECO:0007669"/>
    <property type="project" value="InterPro"/>
</dbReference>
<dbReference type="STRING" id="1914305.BLW93_03345"/>
<dbReference type="Pfam" id="PF01103">
    <property type="entry name" value="Omp85"/>
    <property type="match status" value="1"/>
</dbReference>
<dbReference type="EMBL" id="MOEN01000008">
    <property type="protein sequence ID" value="OMH40844.1"/>
    <property type="molecule type" value="Genomic_DNA"/>
</dbReference>
<evidence type="ECO:0000313" key="10">
    <source>
        <dbReference type="EMBL" id="OMH40844.1"/>
    </source>
</evidence>
<keyword evidence="3" id="KW-0812">Transmembrane</keyword>
<feature type="domain" description="POTRA" evidence="9">
    <location>
        <begin position="276"/>
        <end position="355"/>
    </location>
</feature>
<keyword evidence="5" id="KW-0677">Repeat</keyword>
<dbReference type="Pfam" id="PF07244">
    <property type="entry name" value="POTRA"/>
    <property type="match status" value="5"/>
</dbReference>
<accession>A0A1R1MMC7</accession>
<dbReference type="InterPro" id="IPR000184">
    <property type="entry name" value="Bac_surfAg_D15"/>
</dbReference>
<dbReference type="Gene3D" id="3.10.20.310">
    <property type="entry name" value="membrane protein fhac"/>
    <property type="match status" value="5"/>
</dbReference>
<keyword evidence="7" id="KW-0998">Cell outer membrane</keyword>
<feature type="domain" description="POTRA" evidence="9">
    <location>
        <begin position="103"/>
        <end position="184"/>
    </location>
</feature>
<reference evidence="10 11" key="1">
    <citation type="submission" date="2016-10" db="EMBL/GenBank/DDBJ databases">
        <title>Genome sequence of a sulfur-reducing bacterium Desulfurobacterium indicum K6013.</title>
        <authorList>
            <person name="Cao J."/>
            <person name="Shao Z."/>
            <person name="Alain K."/>
            <person name="Jebbar M."/>
        </authorList>
    </citation>
    <scope>NUCLEOTIDE SEQUENCE [LARGE SCALE GENOMIC DNA]</scope>
    <source>
        <strain evidence="10 11">K6013</strain>
    </source>
</reference>
<dbReference type="InterPro" id="IPR023707">
    <property type="entry name" value="OM_assembly_BamA"/>
</dbReference>
<evidence type="ECO:0000256" key="5">
    <source>
        <dbReference type="ARBA" id="ARBA00022737"/>
    </source>
</evidence>
<keyword evidence="4" id="KW-0732">Signal</keyword>
<evidence type="ECO:0000256" key="1">
    <source>
        <dbReference type="ARBA" id="ARBA00004370"/>
    </source>
</evidence>
<dbReference type="PANTHER" id="PTHR12815:SF47">
    <property type="entry name" value="TRANSLOCATION AND ASSEMBLY MODULE SUBUNIT TAMA"/>
    <property type="match status" value="1"/>
</dbReference>
<proteinExistence type="predicted"/>
<evidence type="ECO:0000259" key="9">
    <source>
        <dbReference type="PROSITE" id="PS51779"/>
    </source>
</evidence>
<feature type="domain" description="POTRA" evidence="9">
    <location>
        <begin position="31"/>
        <end position="102"/>
    </location>
</feature>
<dbReference type="PROSITE" id="PS51779">
    <property type="entry name" value="POTRA"/>
    <property type="match status" value="4"/>
</dbReference>
<evidence type="ECO:0000256" key="7">
    <source>
        <dbReference type="ARBA" id="ARBA00023237"/>
    </source>
</evidence>
<evidence type="ECO:0000256" key="3">
    <source>
        <dbReference type="ARBA" id="ARBA00022692"/>
    </source>
</evidence>
<keyword evidence="6" id="KW-0472">Membrane</keyword>
<evidence type="ECO:0000256" key="8">
    <source>
        <dbReference type="NCBIfam" id="TIGR03303"/>
    </source>
</evidence>
<keyword evidence="11" id="KW-1185">Reference proteome</keyword>
<dbReference type="GO" id="GO:0009279">
    <property type="term" value="C:cell outer membrane"/>
    <property type="evidence" value="ECO:0007669"/>
    <property type="project" value="UniProtKB-UniRule"/>
</dbReference>
<dbReference type="PANTHER" id="PTHR12815">
    <property type="entry name" value="SORTING AND ASSEMBLY MACHINERY SAMM50 PROTEIN FAMILY MEMBER"/>
    <property type="match status" value="1"/>
</dbReference>
<comment type="subcellular location">
    <subcellularLocation>
        <location evidence="1">Membrane</location>
    </subcellularLocation>
</comment>
<sequence length="762" mass="86563">MVLSIIPSYSKAQTLASNNTILSTQNTTLKPVIEEIKIEGNTYLPKESILYRISLKPGEPLNREKVAEDIKNIFSLGYYKTIEVVEEKQGSKIILKYILKEKPKVKSITFKGNKHISTKDLIKETGFNEGNFTGHILSYEKLDELKNKIIDLYHEKGYINANVTYSIAETEPQKADVVFKIDEGQKAYVCKIVIKGNKALATGDIKDALLTKERCVWKLRFHPPLVKENLEKDVERIKKLYESKGYIEVKVGKPIVKKLNGCYEVIYPIISEGPRYYFGKISVKGNTLFTSKELLKLVNGLKPDNPYNPNLLTEFSIRVAKLYGKYGYIFETTIPEINIDDKNHKVNVTFVIHEGERAKIRYINIKGNYNSRDRTVRRELDIYETGIFNTEKLERSVRRLYNTGYYEAVNVKPKVVDKNLLDIDVDLKERLTGMFSIGVGYSSTTKLTGMVSLRKGNLFGTGDSIFISGQFGSSVTYFDIGYNHKWWLNQPQTLGIRVYNHKNEYTTYTSHRKGFSFNIFRRVKKDWNIGIGYTLEKNTVSDIDPNATSIVKEEEGTSVIGLISSRITLDLRDNRFLPHRGFMFSLNTKFAGQALGGDSNFYEAVADISKYIYLDDFSENYKIPVVLSAHLKAGFADTYGKTEDVPIDYRFFVGGDTTVRGFRWGEAGPVDANGDPEGANRELVMNFEIGYDISNNLRFIGFFDIGAGWWNKIDLGTLRKAAGAGIRVMTPVGPIRLDIGYKLDRKPGETASEWHFGLGSYF</sequence>
<dbReference type="PIRSF" id="PIRSF006076">
    <property type="entry name" value="OM_assembly_OMP85"/>
    <property type="match status" value="1"/>
</dbReference>
<evidence type="ECO:0000313" key="11">
    <source>
        <dbReference type="Proteomes" id="UP000187408"/>
    </source>
</evidence>
<name>A0A1R1MMC7_9BACT</name>
<dbReference type="NCBIfam" id="TIGR03303">
    <property type="entry name" value="OM_YaeT"/>
    <property type="match status" value="1"/>
</dbReference>
<dbReference type="Gene3D" id="2.40.160.50">
    <property type="entry name" value="membrane protein fhac: a member of the omp85/tpsb transporter family"/>
    <property type="match status" value="1"/>
</dbReference>
<dbReference type="InterPro" id="IPR034746">
    <property type="entry name" value="POTRA"/>
</dbReference>
<evidence type="ECO:0000256" key="4">
    <source>
        <dbReference type="ARBA" id="ARBA00022729"/>
    </source>
</evidence>
<organism evidence="10 11">
    <name type="scientific">Desulfurobacterium indicum</name>
    <dbReference type="NCBI Taxonomy" id="1914305"/>
    <lineage>
        <taxon>Bacteria</taxon>
        <taxon>Pseudomonadati</taxon>
        <taxon>Aquificota</taxon>
        <taxon>Aquificia</taxon>
        <taxon>Desulfurobacteriales</taxon>
        <taxon>Desulfurobacteriaceae</taxon>
        <taxon>Desulfurobacterium</taxon>
    </lineage>
</organism>
<dbReference type="InterPro" id="IPR039910">
    <property type="entry name" value="D15-like"/>
</dbReference>
<evidence type="ECO:0000256" key="6">
    <source>
        <dbReference type="ARBA" id="ARBA00023136"/>
    </source>
</evidence>